<proteinExistence type="predicted"/>
<feature type="compositionally biased region" description="Basic and acidic residues" evidence="1">
    <location>
        <begin position="185"/>
        <end position="196"/>
    </location>
</feature>
<evidence type="ECO:0008006" key="4">
    <source>
        <dbReference type="Google" id="ProtNLM"/>
    </source>
</evidence>
<name>A0ABV6B974_9GAMM</name>
<sequence length="209" mass="22288">MSLQLQSAASLWSSSTGLSGNLGLLQQNAADPAENGNDLSADFAAAMAQSQTVQQQLAAAPAEQEQVSPSGAGQSNGQSVSGNSQTGGSAGKEANSEQNSEQAQKFLDGLMEQLLANRLGLNKKEMDRLKEKIAELELKRKELMAQASQGGDSAKLTTAIAQVDTQISQLQKQLEQLIREYELAKNNPDDDKRREWSAQSLGQSLDQAL</sequence>
<organism evidence="2 3">
    <name type="scientific">Rheinheimera tilapiae</name>
    <dbReference type="NCBI Taxonomy" id="875043"/>
    <lineage>
        <taxon>Bacteria</taxon>
        <taxon>Pseudomonadati</taxon>
        <taxon>Pseudomonadota</taxon>
        <taxon>Gammaproteobacteria</taxon>
        <taxon>Chromatiales</taxon>
        <taxon>Chromatiaceae</taxon>
        <taxon>Rheinheimera</taxon>
    </lineage>
</organism>
<dbReference type="Proteomes" id="UP001589813">
    <property type="component" value="Unassembled WGS sequence"/>
</dbReference>
<comment type="caution">
    <text evidence="2">The sequence shown here is derived from an EMBL/GenBank/DDBJ whole genome shotgun (WGS) entry which is preliminary data.</text>
</comment>
<keyword evidence="3" id="KW-1185">Reference proteome</keyword>
<reference evidence="2 3" key="1">
    <citation type="submission" date="2024-09" db="EMBL/GenBank/DDBJ databases">
        <authorList>
            <person name="Sun Q."/>
            <person name="Mori K."/>
        </authorList>
    </citation>
    <scope>NUCLEOTIDE SEQUENCE [LARGE SCALE GENOMIC DNA]</scope>
    <source>
        <strain evidence="2 3">KCTC 23315</strain>
    </source>
</reference>
<feature type="region of interest" description="Disordered" evidence="1">
    <location>
        <begin position="50"/>
        <end position="102"/>
    </location>
</feature>
<accession>A0ABV6B974</accession>
<feature type="compositionally biased region" description="Low complexity" evidence="1">
    <location>
        <begin position="54"/>
        <end position="87"/>
    </location>
</feature>
<evidence type="ECO:0000313" key="2">
    <source>
        <dbReference type="EMBL" id="MFC0047367.1"/>
    </source>
</evidence>
<evidence type="ECO:0000313" key="3">
    <source>
        <dbReference type="Proteomes" id="UP001589813"/>
    </source>
</evidence>
<feature type="region of interest" description="Disordered" evidence="1">
    <location>
        <begin position="185"/>
        <end position="209"/>
    </location>
</feature>
<feature type="compositionally biased region" description="Polar residues" evidence="1">
    <location>
        <begin position="197"/>
        <end position="209"/>
    </location>
</feature>
<gene>
    <name evidence="2" type="ORF">ACFFJP_03560</name>
</gene>
<evidence type="ECO:0000256" key="1">
    <source>
        <dbReference type="SAM" id="MobiDB-lite"/>
    </source>
</evidence>
<dbReference type="EMBL" id="JBHLXP010000001">
    <property type="protein sequence ID" value="MFC0047367.1"/>
    <property type="molecule type" value="Genomic_DNA"/>
</dbReference>
<protein>
    <recommendedName>
        <fullName evidence="4">YbgF trimerisation domain-containing protein</fullName>
    </recommendedName>
</protein>
<dbReference type="RefSeq" id="WP_377240593.1">
    <property type="nucleotide sequence ID" value="NZ_JBHLXP010000001.1"/>
</dbReference>